<dbReference type="OrthoDB" id="9177860at2"/>
<dbReference type="EMBL" id="BMWW01000002">
    <property type="protein sequence ID" value="GGY84620.1"/>
    <property type="molecule type" value="Genomic_DNA"/>
</dbReference>
<feature type="transmembrane region" description="Helical" evidence="5">
    <location>
        <begin position="177"/>
        <end position="196"/>
    </location>
</feature>
<reference evidence="8" key="3">
    <citation type="submission" date="2022-12" db="EMBL/GenBank/DDBJ databases">
        <authorList>
            <person name="Sun Q."/>
            <person name="Kim S."/>
        </authorList>
    </citation>
    <scope>NUCLEOTIDE SEQUENCE</scope>
    <source>
        <strain evidence="8">KCTC 12344</strain>
    </source>
</reference>
<dbReference type="InterPro" id="IPR051310">
    <property type="entry name" value="MCP_chemotaxis"/>
</dbReference>
<evidence type="ECO:0000256" key="2">
    <source>
        <dbReference type="ARBA" id="ARBA00022481"/>
    </source>
</evidence>
<evidence type="ECO:0000256" key="3">
    <source>
        <dbReference type="ARBA" id="ARBA00029447"/>
    </source>
</evidence>
<evidence type="ECO:0000313" key="10">
    <source>
        <dbReference type="Proteomes" id="UP000294359"/>
    </source>
</evidence>
<reference evidence="8" key="1">
    <citation type="journal article" date="2014" name="Int. J. Syst. Evol. Microbiol.">
        <title>Complete genome sequence of Corynebacterium casei LMG S-19264T (=DSM 44701T), isolated from a smear-ripened cheese.</title>
        <authorList>
            <consortium name="US DOE Joint Genome Institute (JGI-PGF)"/>
            <person name="Walter F."/>
            <person name="Albersmeier A."/>
            <person name="Kalinowski J."/>
            <person name="Ruckert C."/>
        </authorList>
    </citation>
    <scope>NUCLEOTIDE SEQUENCE</scope>
    <source>
        <strain evidence="8">KCTC 12344</strain>
    </source>
</reference>
<dbReference type="InterPro" id="IPR004090">
    <property type="entry name" value="Chemotax_Me-accpt_rcpt"/>
</dbReference>
<keyword evidence="4" id="KW-0807">Transducer</keyword>
<dbReference type="GO" id="GO:0005886">
    <property type="term" value="C:plasma membrane"/>
    <property type="evidence" value="ECO:0007669"/>
    <property type="project" value="TreeGrafter"/>
</dbReference>
<keyword evidence="10" id="KW-1185">Reference proteome</keyword>
<keyword evidence="5" id="KW-0812">Transmembrane</keyword>
<comment type="similarity">
    <text evidence="3">Belongs to the methyl-accepting chemotaxis (MCP) protein family.</text>
</comment>
<evidence type="ECO:0000313" key="8">
    <source>
        <dbReference type="EMBL" id="GGY84620.1"/>
    </source>
</evidence>
<organism evidence="8 11">
    <name type="scientific">Pseudoduganella plicata</name>
    <dbReference type="NCBI Taxonomy" id="321984"/>
    <lineage>
        <taxon>Bacteria</taxon>
        <taxon>Pseudomonadati</taxon>
        <taxon>Pseudomonadota</taxon>
        <taxon>Betaproteobacteria</taxon>
        <taxon>Burkholderiales</taxon>
        <taxon>Oxalobacteraceae</taxon>
        <taxon>Telluria group</taxon>
        <taxon>Pseudoduganella</taxon>
    </lineage>
</organism>
<evidence type="ECO:0000259" key="7">
    <source>
        <dbReference type="PROSITE" id="PS50885"/>
    </source>
</evidence>
<dbReference type="PANTHER" id="PTHR43531:SF14">
    <property type="entry name" value="METHYL-ACCEPTING CHEMOTAXIS PROTEIN I-RELATED"/>
    <property type="match status" value="1"/>
</dbReference>
<dbReference type="CDD" id="cd11386">
    <property type="entry name" value="MCP_signal"/>
    <property type="match status" value="1"/>
</dbReference>
<dbReference type="Proteomes" id="UP000294359">
    <property type="component" value="Chromosome"/>
</dbReference>
<evidence type="ECO:0000256" key="4">
    <source>
        <dbReference type="PROSITE-ProRule" id="PRU00284"/>
    </source>
</evidence>
<dbReference type="InterPro" id="IPR004089">
    <property type="entry name" value="MCPsignal_dom"/>
</dbReference>
<evidence type="ECO:0000256" key="5">
    <source>
        <dbReference type="SAM" id="Phobius"/>
    </source>
</evidence>
<dbReference type="SUPFAM" id="SSF58104">
    <property type="entry name" value="Methyl-accepting chemotaxis protein (MCP) signaling domain"/>
    <property type="match status" value="1"/>
</dbReference>
<dbReference type="EMBL" id="CP038026">
    <property type="protein sequence ID" value="QBQ39554.1"/>
    <property type="molecule type" value="Genomic_DNA"/>
</dbReference>
<sequence>MLAAFGAVLVVFIVAITTALIGMRSAKESFNTFIDRDQAFLSVSDALYAQGLQMGQALRNIILSPQNQQGYKNLATARKDFREALARAEQLSGDDAAASKILADIKDLHAQQSGLQDEIVKLAVPDQPTAIATLNAKETPVWRKIRGHILELRKAKETTVADAKVELAARTGAIETYSIAFAAAAVLIAIGVALAITRTIMRQLGGEPAYAASIASSIAAGDLSQPIELDRTDDNASLLFAMRSMRDSLAGLVQQVRSGTDVIETASAEIAAGNMDLSTRTEEQASSLEETAAAMEELTSTVGLNSENVRQANALANTASEVAVKGGQVVAEVVGCMDSISDAARRIVNIIGVIDGIAFQTNILALNAAVEAARAGEQGRGFAVVASEVRNLAHRSASAAKEIKELIDDSVQRVDAGTRLVDAAGGTMNEVVASVRRVTGIMGEIALAGEEQSRGIGQVNEAVGQMDEATQRNAALVEEVTAAADSMAAQAKNLAAIVSTFRLA</sequence>
<feature type="domain" description="Methyl-accepting transducer" evidence="6">
    <location>
        <begin position="259"/>
        <end position="488"/>
    </location>
</feature>
<dbReference type="PROSITE" id="PS50111">
    <property type="entry name" value="CHEMOTAXIS_TRANSDUC_2"/>
    <property type="match status" value="1"/>
</dbReference>
<dbReference type="GO" id="GO:0006935">
    <property type="term" value="P:chemotaxis"/>
    <property type="evidence" value="ECO:0007669"/>
    <property type="project" value="InterPro"/>
</dbReference>
<keyword evidence="2" id="KW-0488">Methylation</keyword>
<feature type="domain" description="HAMP" evidence="7">
    <location>
        <begin position="215"/>
        <end position="254"/>
    </location>
</feature>
<dbReference type="SMART" id="SM00283">
    <property type="entry name" value="MA"/>
    <property type="match status" value="1"/>
</dbReference>
<evidence type="ECO:0000313" key="9">
    <source>
        <dbReference type="EMBL" id="QBQ39554.1"/>
    </source>
</evidence>
<accession>A0A4P7BKN0</accession>
<dbReference type="GO" id="GO:0007165">
    <property type="term" value="P:signal transduction"/>
    <property type="evidence" value="ECO:0007669"/>
    <property type="project" value="UniProtKB-KW"/>
</dbReference>
<dbReference type="Pfam" id="PF00015">
    <property type="entry name" value="MCPsignal"/>
    <property type="match status" value="1"/>
</dbReference>
<dbReference type="Proteomes" id="UP000619512">
    <property type="component" value="Unassembled WGS sequence"/>
</dbReference>
<dbReference type="FunFam" id="1.10.287.950:FF:000001">
    <property type="entry name" value="Methyl-accepting chemotaxis sensory transducer"/>
    <property type="match status" value="1"/>
</dbReference>
<dbReference type="PRINTS" id="PR00260">
    <property type="entry name" value="CHEMTRNSDUCR"/>
</dbReference>
<dbReference type="PROSITE" id="PS50885">
    <property type="entry name" value="HAMP"/>
    <property type="match status" value="1"/>
</dbReference>
<evidence type="ECO:0000313" key="11">
    <source>
        <dbReference type="Proteomes" id="UP000619512"/>
    </source>
</evidence>
<dbReference type="GO" id="GO:0004888">
    <property type="term" value="F:transmembrane signaling receptor activity"/>
    <property type="evidence" value="ECO:0007669"/>
    <property type="project" value="InterPro"/>
</dbReference>
<evidence type="ECO:0000259" key="6">
    <source>
        <dbReference type="PROSITE" id="PS50111"/>
    </source>
</evidence>
<protein>
    <submittedName>
        <fullName evidence="9">Chemotaxis protein</fullName>
    </submittedName>
</protein>
<keyword evidence="5" id="KW-1133">Transmembrane helix</keyword>
<dbReference type="InterPro" id="IPR003660">
    <property type="entry name" value="HAMP_dom"/>
</dbReference>
<keyword evidence="5" id="KW-0472">Membrane</keyword>
<name>A0A4P7BKN0_9BURK</name>
<evidence type="ECO:0000256" key="1">
    <source>
        <dbReference type="ARBA" id="ARBA00004370"/>
    </source>
</evidence>
<gene>
    <name evidence="9" type="ORF">E1742_23080</name>
    <name evidence="8" type="ORF">GCM10007388_17180</name>
</gene>
<reference evidence="9 10" key="2">
    <citation type="submission" date="2019-03" db="EMBL/GenBank/DDBJ databases">
        <title>Draft Genome Sequences of Six Type Strains of the Genus Massilia.</title>
        <authorList>
            <person name="Miess H."/>
            <person name="Frediansyhah A."/>
            <person name="Gross H."/>
        </authorList>
    </citation>
    <scope>NUCLEOTIDE SEQUENCE [LARGE SCALE GENOMIC DNA]</scope>
    <source>
        <strain evidence="9 10">DSM 17505</strain>
    </source>
</reference>
<dbReference type="PANTHER" id="PTHR43531">
    <property type="entry name" value="PROTEIN ICFG"/>
    <property type="match status" value="1"/>
</dbReference>
<comment type="subcellular location">
    <subcellularLocation>
        <location evidence="1">Membrane</location>
    </subcellularLocation>
</comment>
<dbReference type="Gene3D" id="1.10.287.950">
    <property type="entry name" value="Methyl-accepting chemotaxis protein"/>
    <property type="match status" value="1"/>
</dbReference>
<proteinExistence type="inferred from homology"/>
<dbReference type="AlphaFoldDB" id="A0A4P7BKN0"/>